<dbReference type="Pfam" id="PF01411">
    <property type="entry name" value="tRNA-synt_2c"/>
    <property type="match status" value="1"/>
</dbReference>
<dbReference type="GO" id="GO:0005524">
    <property type="term" value="F:ATP binding"/>
    <property type="evidence" value="ECO:0007669"/>
    <property type="project" value="InterPro"/>
</dbReference>
<name>S3MEI4_9SPIR</name>
<dbReference type="Pfam" id="PF07973">
    <property type="entry name" value="tRNA_SAD"/>
    <property type="match status" value="1"/>
</dbReference>
<evidence type="ECO:0000256" key="9">
    <source>
        <dbReference type="SAM" id="Coils"/>
    </source>
</evidence>
<dbReference type="EMBL" id="ATFC01000003">
    <property type="protein sequence ID" value="EPF47484.1"/>
    <property type="molecule type" value="Genomic_DNA"/>
</dbReference>
<accession>S3MEI4</accession>
<keyword evidence="5" id="KW-0862">Zinc</keyword>
<sequence length="400" mass="44060">MENFNARYYQKPYVNEFDATVIACSKTERSYEIELSDTAFYPEGGGQPGDKGVLFAEGRQERAIHVSDTQFEGERIVHIADAELAAGTKVHGVLDWVNRCDNMQGHSGEHIITGILSKTYGYENIGFHMGESFITIDFNGPLDDGQVLDTERRANEIVRENLPIQESFPSAEERKTMQYRSKIELSGTVRIITIPGLDSCACCGTHVTATGEIGLIKIINFTNRKKGVRLEVLCGRKAVLAYEQEMEQVRAISRCLSAKPTEVQEAVEKLNAEKGKLQQQLHEMTEKYLKQKAETAADTAGAPVYFEDGLSIEYLRCFCNQLLATGKRHTCAALSAVEAEGAQSPAYNYVIVSNAIDLKLHVKTLNGQLNGRGGGNSSAIQGTYFADKELIVETLTGILG</sequence>
<dbReference type="RefSeq" id="WP_016518278.1">
    <property type="nucleotide sequence ID" value="NZ_KE332512.1"/>
</dbReference>
<evidence type="ECO:0000256" key="2">
    <source>
        <dbReference type="ARBA" id="ARBA00004496"/>
    </source>
</evidence>
<dbReference type="Gene3D" id="3.30.980.10">
    <property type="entry name" value="Threonyl-trna Synthetase, Chain A, domain 2"/>
    <property type="match status" value="1"/>
</dbReference>
<dbReference type="GeneID" id="301460949"/>
<dbReference type="Gene3D" id="2.40.30.130">
    <property type="match status" value="1"/>
</dbReference>
<dbReference type="Proteomes" id="UP000014605">
    <property type="component" value="Unassembled WGS sequence"/>
</dbReference>
<evidence type="ECO:0000256" key="3">
    <source>
        <dbReference type="ARBA" id="ARBA00017959"/>
    </source>
</evidence>
<dbReference type="InterPro" id="IPR018165">
    <property type="entry name" value="Ala-tRNA-synth_IIc_core"/>
</dbReference>
<dbReference type="GO" id="GO:0006419">
    <property type="term" value="P:alanyl-tRNA aminoacylation"/>
    <property type="evidence" value="ECO:0007669"/>
    <property type="project" value="InterPro"/>
</dbReference>
<evidence type="ECO:0000313" key="11">
    <source>
        <dbReference type="EMBL" id="EPF47484.1"/>
    </source>
</evidence>
<dbReference type="PATRIC" id="fig|1125702.3.peg.798"/>
<comment type="subcellular location">
    <subcellularLocation>
        <location evidence="2">Cytoplasm</location>
    </subcellularLocation>
</comment>
<evidence type="ECO:0000256" key="4">
    <source>
        <dbReference type="ARBA" id="ARBA00022723"/>
    </source>
</evidence>
<protein>
    <recommendedName>
        <fullName evidence="3">Alanine--tRNA ligase</fullName>
    </recommendedName>
    <alternativeName>
        <fullName evidence="7">Alanyl-tRNA synthetase</fullName>
    </alternativeName>
</protein>
<comment type="caution">
    <text evidence="11">The sequence shown here is derived from an EMBL/GenBank/DDBJ whole genome shotgun (WGS) entry which is preliminary data.</text>
</comment>
<dbReference type="InterPro" id="IPR051335">
    <property type="entry name" value="Alanyl-tRNA_Editing_Enzymes"/>
</dbReference>
<dbReference type="SMART" id="SM00863">
    <property type="entry name" value="tRNA_SAD"/>
    <property type="match status" value="1"/>
</dbReference>
<proteinExistence type="predicted"/>
<dbReference type="GO" id="GO:0005737">
    <property type="term" value="C:cytoplasm"/>
    <property type="evidence" value="ECO:0007669"/>
    <property type="project" value="UniProtKB-SubCell"/>
</dbReference>
<dbReference type="GO" id="GO:0003676">
    <property type="term" value="F:nucleic acid binding"/>
    <property type="evidence" value="ECO:0007669"/>
    <property type="project" value="InterPro"/>
</dbReference>
<keyword evidence="12" id="KW-1185">Reference proteome</keyword>
<evidence type="ECO:0000256" key="1">
    <source>
        <dbReference type="ARBA" id="ARBA00001947"/>
    </source>
</evidence>
<evidence type="ECO:0000256" key="8">
    <source>
        <dbReference type="ARBA" id="ARBA00048300"/>
    </source>
</evidence>
<dbReference type="InterPro" id="IPR018163">
    <property type="entry name" value="Thr/Ala-tRNA-synth_IIc_edit"/>
</dbReference>
<dbReference type="PANTHER" id="PTHR43462:SF1">
    <property type="entry name" value="ALANYL-TRNA EDITING PROTEIN AARSD1"/>
    <property type="match status" value="1"/>
</dbReference>
<evidence type="ECO:0000313" key="12">
    <source>
        <dbReference type="Proteomes" id="UP000014605"/>
    </source>
</evidence>
<gene>
    <name evidence="11" type="ORF">HMPREF1222_00761</name>
</gene>
<dbReference type="InterPro" id="IPR018164">
    <property type="entry name" value="Ala-tRNA-synth_IIc_N"/>
</dbReference>
<dbReference type="PROSITE" id="PS50860">
    <property type="entry name" value="AA_TRNA_LIGASE_II_ALA"/>
    <property type="match status" value="1"/>
</dbReference>
<feature type="domain" description="Alanyl-transfer RNA synthetases family profile" evidence="10">
    <location>
        <begin position="1"/>
        <end position="244"/>
    </location>
</feature>
<dbReference type="HOGENOM" id="CLU_004485_7_2_12"/>
<evidence type="ECO:0000256" key="5">
    <source>
        <dbReference type="ARBA" id="ARBA00022833"/>
    </source>
</evidence>
<dbReference type="InterPro" id="IPR012947">
    <property type="entry name" value="tRNA_SAD"/>
</dbReference>
<evidence type="ECO:0000259" key="10">
    <source>
        <dbReference type="PROSITE" id="PS50860"/>
    </source>
</evidence>
<evidence type="ECO:0000256" key="6">
    <source>
        <dbReference type="ARBA" id="ARBA00024779"/>
    </source>
</evidence>
<feature type="coiled-coil region" evidence="9">
    <location>
        <begin position="263"/>
        <end position="294"/>
    </location>
</feature>
<dbReference type="GO" id="GO:0002161">
    <property type="term" value="F:aminoacyl-tRNA deacylase activity"/>
    <property type="evidence" value="ECO:0007669"/>
    <property type="project" value="UniProtKB-ARBA"/>
</dbReference>
<comment type="catalytic activity">
    <reaction evidence="8">
        <text>tRNA(Ala) + L-alanine + ATP = L-alanyl-tRNA(Ala) + AMP + diphosphate</text>
        <dbReference type="Rhea" id="RHEA:12540"/>
        <dbReference type="Rhea" id="RHEA-COMP:9657"/>
        <dbReference type="Rhea" id="RHEA-COMP:9923"/>
        <dbReference type="ChEBI" id="CHEBI:30616"/>
        <dbReference type="ChEBI" id="CHEBI:33019"/>
        <dbReference type="ChEBI" id="CHEBI:57972"/>
        <dbReference type="ChEBI" id="CHEBI:78442"/>
        <dbReference type="ChEBI" id="CHEBI:78497"/>
        <dbReference type="ChEBI" id="CHEBI:456215"/>
        <dbReference type="EC" id="6.1.1.7"/>
    </reaction>
</comment>
<dbReference type="InterPro" id="IPR009000">
    <property type="entry name" value="Transl_B-barrel_sf"/>
</dbReference>
<dbReference type="AlphaFoldDB" id="S3MEI4"/>
<dbReference type="SUPFAM" id="SSF55186">
    <property type="entry name" value="ThrRS/AlaRS common domain"/>
    <property type="match status" value="1"/>
</dbReference>
<organism evidence="11 12">
    <name type="scientific">Treponema vincentii F0403</name>
    <dbReference type="NCBI Taxonomy" id="1125702"/>
    <lineage>
        <taxon>Bacteria</taxon>
        <taxon>Pseudomonadati</taxon>
        <taxon>Spirochaetota</taxon>
        <taxon>Spirochaetia</taxon>
        <taxon>Spirochaetales</taxon>
        <taxon>Treponemataceae</taxon>
        <taxon>Treponema</taxon>
    </lineage>
</organism>
<evidence type="ECO:0000256" key="7">
    <source>
        <dbReference type="ARBA" id="ARBA00032577"/>
    </source>
</evidence>
<dbReference type="PANTHER" id="PTHR43462">
    <property type="entry name" value="ALANYL-TRNA EDITING PROTEIN"/>
    <property type="match status" value="1"/>
</dbReference>
<comment type="function">
    <text evidence="6">Catalyzes the attachment of alanine to tRNA(Ala) in a two-step reaction: alanine is first activated by ATP to form Ala-AMP and then transferred to the acceptor end of tRNA(Ala). Also edits incorrectly charged Ser-tRNA(Ala) and Gly-tRNA(Ala) via its editing domain.</text>
</comment>
<dbReference type="GO" id="GO:0046872">
    <property type="term" value="F:metal ion binding"/>
    <property type="evidence" value="ECO:0007669"/>
    <property type="project" value="UniProtKB-KW"/>
</dbReference>
<dbReference type="GO" id="GO:0004813">
    <property type="term" value="F:alanine-tRNA ligase activity"/>
    <property type="evidence" value="ECO:0007669"/>
    <property type="project" value="UniProtKB-EC"/>
</dbReference>
<reference evidence="11 12" key="1">
    <citation type="submission" date="2013-04" db="EMBL/GenBank/DDBJ databases">
        <title>The Genome Sequence of Treponema vincentii F0403.</title>
        <authorList>
            <consortium name="The Broad Institute Genomics Platform"/>
            <person name="Earl A."/>
            <person name="Ward D."/>
            <person name="Feldgarden M."/>
            <person name="Gevers D."/>
            <person name="Leonetti C."/>
            <person name="Izard J."/>
            <person name="Walker B."/>
            <person name="Young S."/>
            <person name="Zeng Q."/>
            <person name="Gargeya S."/>
            <person name="Fitzgerald M."/>
            <person name="Haas B."/>
            <person name="Abouelleil A."/>
            <person name="Allen A.W."/>
            <person name="Alvarado L."/>
            <person name="Arachchi H.M."/>
            <person name="Berlin A.M."/>
            <person name="Chapman S.B."/>
            <person name="Gainer-Dewar J."/>
            <person name="Goldberg J."/>
            <person name="Griggs A."/>
            <person name="Gujja S."/>
            <person name="Hansen M."/>
            <person name="Howarth C."/>
            <person name="Imamovic A."/>
            <person name="Ireland A."/>
            <person name="Larimer J."/>
            <person name="McCowan C."/>
            <person name="Murphy C."/>
            <person name="Pearson M."/>
            <person name="Poon T.W."/>
            <person name="Priest M."/>
            <person name="Roberts A."/>
            <person name="Saif S."/>
            <person name="Shea T."/>
            <person name="Sisk P."/>
            <person name="Sykes S."/>
            <person name="Wortman J."/>
            <person name="Nusbaum C."/>
            <person name="Birren B."/>
        </authorList>
    </citation>
    <scope>NUCLEOTIDE SEQUENCE [LARGE SCALE GENOMIC DNA]</scope>
    <source>
        <strain evidence="11 12">F0403</strain>
    </source>
</reference>
<keyword evidence="4" id="KW-0479">Metal-binding</keyword>
<comment type="cofactor">
    <cofactor evidence="1">
        <name>Zn(2+)</name>
        <dbReference type="ChEBI" id="CHEBI:29105"/>
    </cofactor>
</comment>
<keyword evidence="9" id="KW-0175">Coiled coil</keyword>
<dbReference type="SUPFAM" id="SSF50447">
    <property type="entry name" value="Translation proteins"/>
    <property type="match status" value="1"/>
</dbReference>